<keyword evidence="2" id="KW-0812">Transmembrane</keyword>
<accession>A0A2U8FH43</accession>
<dbReference type="PANTHER" id="PTHR35813:SF1">
    <property type="entry name" value="INNER MEMBRANE PROTEIN YBAN"/>
    <property type="match status" value="1"/>
</dbReference>
<organism evidence="3 4">
    <name type="scientific">Actinobacillus porcitonsillarum</name>
    <dbReference type="NCBI Taxonomy" id="189834"/>
    <lineage>
        <taxon>Bacteria</taxon>
        <taxon>Pseudomonadati</taxon>
        <taxon>Pseudomonadota</taxon>
        <taxon>Gammaproteobacteria</taxon>
        <taxon>Pasteurellales</taxon>
        <taxon>Pasteurellaceae</taxon>
        <taxon>Actinobacillus</taxon>
    </lineage>
</organism>
<protein>
    <recommendedName>
        <fullName evidence="1">Inner membrane protein</fullName>
    </recommendedName>
</protein>
<dbReference type="InterPro" id="IPR007401">
    <property type="entry name" value="DUF454"/>
</dbReference>
<evidence type="ECO:0000256" key="1">
    <source>
        <dbReference type="PIRNR" id="PIRNR016789"/>
    </source>
</evidence>
<comment type="subcellular location">
    <subcellularLocation>
        <location evidence="1">Cell inner membrane</location>
        <topology evidence="1">Multi-pass membrane protein</topology>
    </subcellularLocation>
</comment>
<dbReference type="PIRSF" id="PIRSF016789">
    <property type="entry name" value="DUF454"/>
    <property type="match status" value="1"/>
</dbReference>
<reference evidence="4" key="1">
    <citation type="submission" date="2018-05" db="EMBL/GenBank/DDBJ databases">
        <title>Complete genome sequence of Actinobacillus porcitonsillarum reference strain 9953L55 (CCUG 46996).</title>
        <authorList>
            <person name="Dona V."/>
            <person name="Perreten V."/>
        </authorList>
    </citation>
    <scope>NUCLEOTIDE SEQUENCE [LARGE SCALE GENOMIC DNA]</scope>
    <source>
        <strain evidence="4">9953L55</strain>
    </source>
</reference>
<sequence length="125" mass="14800">MQKWIYMGIGGLALGLGILGIFLPVLPTTPFLLLALFCFSRSSERLHRWFVDSLFYQKYLKEFDEKRAMTMRQKFTILAIAFPFCLFAFLTTNSIWARGALILLVLFQYWYFFFRIRTIKTRQAS</sequence>
<keyword evidence="2" id="KW-1133">Transmembrane helix</keyword>
<keyword evidence="1" id="KW-0997">Cell inner membrane</keyword>
<evidence type="ECO:0000313" key="3">
    <source>
        <dbReference type="EMBL" id="AWI50301.1"/>
    </source>
</evidence>
<dbReference type="GO" id="GO:0005886">
    <property type="term" value="C:plasma membrane"/>
    <property type="evidence" value="ECO:0007669"/>
    <property type="project" value="UniProtKB-SubCell"/>
</dbReference>
<dbReference type="AlphaFoldDB" id="A0A2U8FH43"/>
<feature type="transmembrane region" description="Helical" evidence="2">
    <location>
        <begin position="96"/>
        <end position="114"/>
    </location>
</feature>
<evidence type="ECO:0000256" key="2">
    <source>
        <dbReference type="SAM" id="Phobius"/>
    </source>
</evidence>
<dbReference type="PANTHER" id="PTHR35813">
    <property type="entry name" value="INNER MEMBRANE PROTEIN YBAN"/>
    <property type="match status" value="1"/>
</dbReference>
<feature type="transmembrane region" description="Helical" evidence="2">
    <location>
        <begin position="12"/>
        <end position="39"/>
    </location>
</feature>
<keyword evidence="4" id="KW-1185">Reference proteome</keyword>
<dbReference type="KEGG" id="apor:DDU33_01740"/>
<dbReference type="EMBL" id="CP029206">
    <property type="protein sequence ID" value="AWI50301.1"/>
    <property type="molecule type" value="Genomic_DNA"/>
</dbReference>
<gene>
    <name evidence="3" type="ORF">DDU33_01740</name>
</gene>
<dbReference type="Pfam" id="PF04304">
    <property type="entry name" value="DUF454"/>
    <property type="match status" value="1"/>
</dbReference>
<keyword evidence="1 2" id="KW-0472">Membrane</keyword>
<dbReference type="RefSeq" id="WP_108922776.1">
    <property type="nucleotide sequence ID" value="NZ_CP029206.1"/>
</dbReference>
<dbReference type="Proteomes" id="UP000244920">
    <property type="component" value="Chromosome"/>
</dbReference>
<name>A0A2U8FH43_9PAST</name>
<proteinExistence type="predicted"/>
<evidence type="ECO:0000313" key="4">
    <source>
        <dbReference type="Proteomes" id="UP000244920"/>
    </source>
</evidence>
<keyword evidence="1" id="KW-1003">Cell membrane</keyword>
<feature type="transmembrane region" description="Helical" evidence="2">
    <location>
        <begin position="75"/>
        <end position="90"/>
    </location>
</feature>